<gene>
    <name evidence="1" type="ORF">BB561_006809</name>
</gene>
<comment type="caution">
    <text evidence="1">The sequence shown here is derived from an EMBL/GenBank/DDBJ whole genome shotgun (WGS) entry which is preliminary data.</text>
</comment>
<proteinExistence type="predicted"/>
<dbReference type="OrthoDB" id="5545891at2759"/>
<name>A0A2T9Y1B3_9FUNG</name>
<sequence length="228" mass="26350">MQQDMQEKFFIALKDLTENNKFLYIEREQQVAQQAQAITPMVELKGYLRLIEAIPLLETDFFRSPIPEEERKEIIYECPKFLGMKYTPPPLNEAATSSVRKNKAALYGIQMALANLSKQVQEKMYGEYKEIMLQTKSTGVQDQDVEVQYNTISINYSSGNYDKLTNYEFKSLIRQIGISDERSGNYQSWKNNTKKLGKLYWKGTSNFGCSPPWSSNAKETFGIDKQLI</sequence>
<keyword evidence="2" id="KW-1185">Reference proteome</keyword>
<accession>A0A2T9Y1B3</accession>
<evidence type="ECO:0000313" key="1">
    <source>
        <dbReference type="EMBL" id="PVU86103.1"/>
    </source>
</evidence>
<dbReference type="Proteomes" id="UP000245383">
    <property type="component" value="Unassembled WGS sequence"/>
</dbReference>
<dbReference type="AlphaFoldDB" id="A0A2T9Y1B3"/>
<reference evidence="1 2" key="1">
    <citation type="journal article" date="2018" name="MBio">
        <title>Comparative Genomics Reveals the Core Gene Toolbox for the Fungus-Insect Symbiosis.</title>
        <authorList>
            <person name="Wang Y."/>
            <person name="Stata M."/>
            <person name="Wang W."/>
            <person name="Stajich J.E."/>
            <person name="White M.M."/>
            <person name="Moncalvo J.M."/>
        </authorList>
    </citation>
    <scope>NUCLEOTIDE SEQUENCE [LARGE SCALE GENOMIC DNA]</scope>
    <source>
        <strain evidence="1 2">SWE-8-4</strain>
    </source>
</reference>
<evidence type="ECO:0000313" key="2">
    <source>
        <dbReference type="Proteomes" id="UP000245383"/>
    </source>
</evidence>
<organism evidence="1 2">
    <name type="scientific">Smittium simulii</name>
    <dbReference type="NCBI Taxonomy" id="133385"/>
    <lineage>
        <taxon>Eukaryota</taxon>
        <taxon>Fungi</taxon>
        <taxon>Fungi incertae sedis</taxon>
        <taxon>Zoopagomycota</taxon>
        <taxon>Kickxellomycotina</taxon>
        <taxon>Harpellomycetes</taxon>
        <taxon>Harpellales</taxon>
        <taxon>Legeriomycetaceae</taxon>
        <taxon>Smittium</taxon>
    </lineage>
</organism>
<protein>
    <submittedName>
        <fullName evidence="1">Uncharacterized protein</fullName>
    </submittedName>
</protein>
<dbReference type="EMBL" id="MBFR01000724">
    <property type="protein sequence ID" value="PVU86103.1"/>
    <property type="molecule type" value="Genomic_DNA"/>
</dbReference>